<sequence>MSKSAKKFGQLMVISILALSLFLAGCSKDQASGGNKGGEGGKDGKTEVTFWHGMTDITLNGLEEVIKEFEAKNPDIKVKAVYSAGGTDTDEKLLTAIAGGNPPDITYFDRFNIGSWASQGSLEDISEYAANSGITQDSYYPFAWEEASYKGKLYGIPTTTDSRLLFYNKDLFTEVGLDPENPPKTIDELTAAAEKLTIKDGNRFKRIGFIPWYGQGQLYTWGWVFGGEFYDKSTDKVTLNDPKIVEALQWLTDYANKYNIENIASFTDSQGSGDMDPFLTGQLAMQISGPWTVSSIQKYKPDLNYGVTPIPTPTGTDFQTWSGGWSIVMPKGAKNKDEAWKFMEFFGSPEGQKIFSGIVRDFSVIESVNADLGFTEDPILKEFTAILPVSHYRPVIPEGNLLWNEQTAAVEKATRGKGTPQEILDEATDKVNKALEKKQ</sequence>
<protein>
    <submittedName>
        <fullName evidence="5">Multiple sugar transport system substrate-binding protein</fullName>
    </submittedName>
</protein>
<organism evidence="5 6">
    <name type="scientific">Lederbergia wuyishanensis</name>
    <dbReference type="NCBI Taxonomy" id="1347903"/>
    <lineage>
        <taxon>Bacteria</taxon>
        <taxon>Bacillati</taxon>
        <taxon>Bacillota</taxon>
        <taxon>Bacilli</taxon>
        <taxon>Bacillales</taxon>
        <taxon>Bacillaceae</taxon>
        <taxon>Lederbergia</taxon>
    </lineage>
</organism>
<keyword evidence="5" id="KW-0762">Sugar transport</keyword>
<dbReference type="PANTHER" id="PTHR30061">
    <property type="entry name" value="MALTOSE-BINDING PERIPLASMIC PROTEIN"/>
    <property type="match status" value="1"/>
</dbReference>
<dbReference type="RefSeq" id="WP_244681079.1">
    <property type="nucleotide sequence ID" value="NZ_JALIRM010000003.1"/>
</dbReference>
<dbReference type="Gene3D" id="3.40.190.10">
    <property type="entry name" value="Periplasmic binding protein-like II"/>
    <property type="match status" value="2"/>
</dbReference>
<proteinExistence type="inferred from homology"/>
<feature type="chain" id="PRO_5045095098" evidence="4">
    <location>
        <begin position="32"/>
        <end position="439"/>
    </location>
</feature>
<comment type="caution">
    <text evidence="5">The sequence shown here is derived from an EMBL/GenBank/DDBJ whole genome shotgun (WGS) entry which is preliminary data.</text>
</comment>
<evidence type="ECO:0000256" key="4">
    <source>
        <dbReference type="SAM" id="SignalP"/>
    </source>
</evidence>
<evidence type="ECO:0000313" key="5">
    <source>
        <dbReference type="EMBL" id="MDQ0345085.1"/>
    </source>
</evidence>
<evidence type="ECO:0000256" key="1">
    <source>
        <dbReference type="ARBA" id="ARBA00008520"/>
    </source>
</evidence>
<accession>A0ABU0D9S9</accession>
<keyword evidence="6" id="KW-1185">Reference proteome</keyword>
<evidence type="ECO:0000313" key="6">
    <source>
        <dbReference type="Proteomes" id="UP001232343"/>
    </source>
</evidence>
<dbReference type="PANTHER" id="PTHR30061:SF50">
    <property type="entry name" value="MALTOSE_MALTODEXTRIN-BINDING PERIPLASMIC PROTEIN"/>
    <property type="match status" value="1"/>
</dbReference>
<dbReference type="Proteomes" id="UP001232343">
    <property type="component" value="Unassembled WGS sequence"/>
</dbReference>
<comment type="similarity">
    <text evidence="1">Belongs to the bacterial solute-binding protein 1 family.</text>
</comment>
<keyword evidence="2" id="KW-0813">Transport</keyword>
<dbReference type="EMBL" id="JAUSUO010000013">
    <property type="protein sequence ID" value="MDQ0345085.1"/>
    <property type="molecule type" value="Genomic_DNA"/>
</dbReference>
<dbReference type="PROSITE" id="PS51257">
    <property type="entry name" value="PROKAR_LIPOPROTEIN"/>
    <property type="match status" value="1"/>
</dbReference>
<evidence type="ECO:0000256" key="2">
    <source>
        <dbReference type="ARBA" id="ARBA00022448"/>
    </source>
</evidence>
<reference evidence="5 6" key="1">
    <citation type="submission" date="2023-07" db="EMBL/GenBank/DDBJ databases">
        <title>Genomic Encyclopedia of Type Strains, Phase IV (KMG-IV): sequencing the most valuable type-strain genomes for metagenomic binning, comparative biology and taxonomic classification.</title>
        <authorList>
            <person name="Goeker M."/>
        </authorList>
    </citation>
    <scope>NUCLEOTIDE SEQUENCE [LARGE SCALE GENOMIC DNA]</scope>
    <source>
        <strain evidence="5 6">DSM 27848</strain>
    </source>
</reference>
<dbReference type="SUPFAM" id="SSF53850">
    <property type="entry name" value="Periplasmic binding protein-like II"/>
    <property type="match status" value="1"/>
</dbReference>
<dbReference type="Pfam" id="PF01547">
    <property type="entry name" value="SBP_bac_1"/>
    <property type="match status" value="1"/>
</dbReference>
<dbReference type="CDD" id="cd14748">
    <property type="entry name" value="PBP2_UgpB"/>
    <property type="match status" value="1"/>
</dbReference>
<gene>
    <name evidence="5" type="ORF">J2S14_003932</name>
</gene>
<evidence type="ECO:0000256" key="3">
    <source>
        <dbReference type="ARBA" id="ARBA00022729"/>
    </source>
</evidence>
<name>A0ABU0D9S9_9BACI</name>
<feature type="signal peptide" evidence="4">
    <location>
        <begin position="1"/>
        <end position="31"/>
    </location>
</feature>
<keyword evidence="3 4" id="KW-0732">Signal</keyword>
<dbReference type="InterPro" id="IPR006059">
    <property type="entry name" value="SBP"/>
</dbReference>